<accession>A0A0M3KEV8</accession>
<name>A0A0M3KEV8_ANISI</name>
<evidence type="ECO:0000313" key="3">
    <source>
        <dbReference type="WBParaSite" id="ASIM_0001951601-mRNA-1"/>
    </source>
</evidence>
<sequence length="77" mass="7789">MPNKTGMCPNNMLCVVSSKGEICIGFGSAPTTAASSPATTPPTTKALSPVPVTAPAITTTATVPVIVPQSKEKYLVD</sequence>
<dbReference type="WBParaSite" id="ASIM_0001951601-mRNA-1">
    <property type="protein sequence ID" value="ASIM_0001951601-mRNA-1"/>
    <property type="gene ID" value="ASIM_0001951601"/>
</dbReference>
<proteinExistence type="predicted"/>
<organism evidence="3">
    <name type="scientific">Anisakis simplex</name>
    <name type="common">Herring worm</name>
    <dbReference type="NCBI Taxonomy" id="6269"/>
    <lineage>
        <taxon>Eukaryota</taxon>
        <taxon>Metazoa</taxon>
        <taxon>Ecdysozoa</taxon>
        <taxon>Nematoda</taxon>
        <taxon>Chromadorea</taxon>
        <taxon>Rhabditida</taxon>
        <taxon>Spirurina</taxon>
        <taxon>Ascaridomorpha</taxon>
        <taxon>Ascaridoidea</taxon>
        <taxon>Anisakidae</taxon>
        <taxon>Anisakis</taxon>
        <taxon>Anisakis simplex complex</taxon>
    </lineage>
</organism>
<gene>
    <name evidence="1" type="ORF">ASIM_LOCUS18906</name>
</gene>
<reference evidence="1 2" key="2">
    <citation type="submission" date="2018-11" db="EMBL/GenBank/DDBJ databases">
        <authorList>
            <consortium name="Pathogen Informatics"/>
        </authorList>
    </citation>
    <scope>NUCLEOTIDE SEQUENCE [LARGE SCALE GENOMIC DNA]</scope>
</reference>
<evidence type="ECO:0000313" key="1">
    <source>
        <dbReference type="EMBL" id="VDK66664.1"/>
    </source>
</evidence>
<dbReference type="AlphaFoldDB" id="A0A0M3KEV8"/>
<dbReference type="Proteomes" id="UP000267096">
    <property type="component" value="Unassembled WGS sequence"/>
</dbReference>
<protein>
    <submittedName>
        <fullName evidence="1 3">Uncharacterized protein</fullName>
    </submittedName>
</protein>
<dbReference type="EMBL" id="UYRR01036278">
    <property type="protein sequence ID" value="VDK66664.1"/>
    <property type="molecule type" value="Genomic_DNA"/>
</dbReference>
<evidence type="ECO:0000313" key="2">
    <source>
        <dbReference type="Proteomes" id="UP000267096"/>
    </source>
</evidence>
<reference evidence="3" key="1">
    <citation type="submission" date="2017-02" db="UniProtKB">
        <authorList>
            <consortium name="WormBaseParasite"/>
        </authorList>
    </citation>
    <scope>IDENTIFICATION</scope>
</reference>
<keyword evidence="2" id="KW-1185">Reference proteome</keyword>